<sequence length="453" mass="50956">MELKLQLGVVMLLIQVSYALWQRVTVRKGQTLILSCPITNAHKTNVDWKTPEGYVMFFNHNRALRNKRYSIIKLSESEFTISISNVTFKDGGNYTCSQYDHHTTERKVEVTVFDNPKMTVTKHEGKFIIKCTAEGNHHPPQISWKLDNGPEILTHAQVQQEDKKYVSMAMLNVQSVENRVTVKCLLRHPALLSQPLMNFIKIGRDCWTSVSETTGELSHNTTEGNSTGNINDPRIQTGSRGSSSLLVFLVTFLILCLLVVVIFFAIKLRRAHIAWKRVFIVTENEDSDPSEESSKSKSSQEEKNVQGQRRRGSKLEYKGETKSSTQRVISSMVLDKDVKEIAEAYLEKLSTTPVITVPAYSTMTPSRPVTKDAGTISGLTLCDTNQITSIVTRVGQKERGKHTVFQHPASIEISPLYEGVDFYTSITRAALVSSTPTFRGTLDPVEKSPIRWS</sequence>
<dbReference type="Gene3D" id="2.60.40.10">
    <property type="entry name" value="Immunoglobulins"/>
    <property type="match status" value="2"/>
</dbReference>
<keyword evidence="14" id="KW-1185">Reference proteome</keyword>
<evidence type="ECO:0000256" key="7">
    <source>
        <dbReference type="ARBA" id="ARBA00023136"/>
    </source>
</evidence>
<evidence type="ECO:0000256" key="1">
    <source>
        <dbReference type="ARBA" id="ARBA00004167"/>
    </source>
</evidence>
<evidence type="ECO:0000256" key="4">
    <source>
        <dbReference type="ARBA" id="ARBA00022741"/>
    </source>
</evidence>
<dbReference type="InterPro" id="IPR013783">
    <property type="entry name" value="Ig-like_fold"/>
</dbReference>
<dbReference type="Gene3D" id="3.30.30.30">
    <property type="match status" value="1"/>
</dbReference>
<dbReference type="InterPro" id="IPR003599">
    <property type="entry name" value="Ig_sub"/>
</dbReference>
<dbReference type="GO" id="GO:0005886">
    <property type="term" value="C:plasma membrane"/>
    <property type="evidence" value="ECO:0007669"/>
    <property type="project" value="TreeGrafter"/>
</dbReference>
<dbReference type="InterPro" id="IPR053096">
    <property type="entry name" value="CRTAM"/>
</dbReference>
<evidence type="ECO:0000313" key="14">
    <source>
        <dbReference type="Proteomes" id="UP001279410"/>
    </source>
</evidence>
<dbReference type="InterPro" id="IPR013126">
    <property type="entry name" value="Hsp_70_fam"/>
</dbReference>
<dbReference type="GO" id="GO:0005102">
    <property type="term" value="F:signaling receptor binding"/>
    <property type="evidence" value="ECO:0007669"/>
    <property type="project" value="TreeGrafter"/>
</dbReference>
<keyword evidence="6 10" id="KW-1133">Transmembrane helix</keyword>
<gene>
    <name evidence="13" type="ORF">AKAME5_000147600</name>
</gene>
<dbReference type="GO" id="GO:0002860">
    <property type="term" value="P:positive regulation of natural killer cell mediated cytotoxicity directed against tumor cell target"/>
    <property type="evidence" value="ECO:0007669"/>
    <property type="project" value="TreeGrafter"/>
</dbReference>
<evidence type="ECO:0000256" key="11">
    <source>
        <dbReference type="SAM" id="SignalP"/>
    </source>
</evidence>
<feature type="transmembrane region" description="Helical" evidence="10">
    <location>
        <begin position="245"/>
        <end position="266"/>
    </location>
</feature>
<evidence type="ECO:0000259" key="12">
    <source>
        <dbReference type="PROSITE" id="PS50835"/>
    </source>
</evidence>
<feature type="region of interest" description="Disordered" evidence="9">
    <location>
        <begin position="286"/>
        <end position="322"/>
    </location>
</feature>
<dbReference type="InterPro" id="IPR007110">
    <property type="entry name" value="Ig-like_dom"/>
</dbReference>
<comment type="subcellular location">
    <subcellularLocation>
        <location evidence="1">Membrane</location>
        <topology evidence="1">Single-pass membrane protein</topology>
    </subcellularLocation>
</comment>
<dbReference type="SMART" id="SM00409">
    <property type="entry name" value="IG"/>
    <property type="match status" value="2"/>
</dbReference>
<dbReference type="Pfam" id="PF07686">
    <property type="entry name" value="V-set"/>
    <property type="match status" value="1"/>
</dbReference>
<dbReference type="GO" id="GO:0140662">
    <property type="term" value="F:ATP-dependent protein folding chaperone"/>
    <property type="evidence" value="ECO:0007669"/>
    <property type="project" value="InterPro"/>
</dbReference>
<evidence type="ECO:0000256" key="2">
    <source>
        <dbReference type="ARBA" id="ARBA00007381"/>
    </source>
</evidence>
<dbReference type="GO" id="GO:0005524">
    <property type="term" value="F:ATP binding"/>
    <property type="evidence" value="ECO:0007669"/>
    <property type="project" value="UniProtKB-KW"/>
</dbReference>
<evidence type="ECO:0000256" key="6">
    <source>
        <dbReference type="ARBA" id="ARBA00022989"/>
    </source>
</evidence>
<keyword evidence="8" id="KW-1015">Disulfide bond</keyword>
<dbReference type="EMBL" id="BRZM01000003">
    <property type="protein sequence ID" value="GLD47266.1"/>
    <property type="molecule type" value="Genomic_DNA"/>
</dbReference>
<keyword evidence="4" id="KW-0547">Nucleotide-binding</keyword>
<feature type="signal peptide" evidence="11">
    <location>
        <begin position="1"/>
        <end position="19"/>
    </location>
</feature>
<feature type="compositionally biased region" description="Basic and acidic residues" evidence="9">
    <location>
        <begin position="292"/>
        <end position="304"/>
    </location>
</feature>
<evidence type="ECO:0000256" key="3">
    <source>
        <dbReference type="ARBA" id="ARBA00022692"/>
    </source>
</evidence>
<comment type="caution">
    <text evidence="13">The sequence shown here is derived from an EMBL/GenBank/DDBJ whole genome shotgun (WGS) entry which is preliminary data.</text>
</comment>
<evidence type="ECO:0000256" key="10">
    <source>
        <dbReference type="SAM" id="Phobius"/>
    </source>
</evidence>
<name>A0AAD3QXH1_LATJO</name>
<accession>A0AAD3QXH1</accession>
<dbReference type="GO" id="GO:0008037">
    <property type="term" value="P:cell recognition"/>
    <property type="evidence" value="ECO:0007669"/>
    <property type="project" value="TreeGrafter"/>
</dbReference>
<dbReference type="Gene3D" id="3.30.420.40">
    <property type="match status" value="1"/>
</dbReference>
<dbReference type="PANTHER" id="PTHR47118">
    <property type="entry name" value="CYTOTOXIC AND REGULATORY T-CELL MOLECULE"/>
    <property type="match status" value="1"/>
</dbReference>
<evidence type="ECO:0000256" key="5">
    <source>
        <dbReference type="ARBA" id="ARBA00022840"/>
    </source>
</evidence>
<dbReference type="InterPro" id="IPR036179">
    <property type="entry name" value="Ig-like_dom_sf"/>
</dbReference>
<dbReference type="InterPro" id="IPR013106">
    <property type="entry name" value="Ig_V-set"/>
</dbReference>
<keyword evidence="7 10" id="KW-0472">Membrane</keyword>
<dbReference type="GO" id="GO:0002355">
    <property type="term" value="P:detection of tumor cell"/>
    <property type="evidence" value="ECO:0007669"/>
    <property type="project" value="TreeGrafter"/>
</dbReference>
<reference evidence="13" key="1">
    <citation type="submission" date="2022-08" db="EMBL/GenBank/DDBJ databases">
        <title>Genome sequencing of akame (Lates japonicus).</title>
        <authorList>
            <person name="Hashiguchi Y."/>
            <person name="Takahashi H."/>
        </authorList>
    </citation>
    <scope>NUCLEOTIDE SEQUENCE</scope>
    <source>
        <strain evidence="13">Kochi</strain>
    </source>
</reference>
<keyword evidence="11" id="KW-0732">Signal</keyword>
<feature type="chain" id="PRO_5041971590" evidence="11">
    <location>
        <begin position="20"/>
        <end position="453"/>
    </location>
</feature>
<dbReference type="Pfam" id="PF00012">
    <property type="entry name" value="HSP70"/>
    <property type="match status" value="1"/>
</dbReference>
<evidence type="ECO:0000313" key="13">
    <source>
        <dbReference type="EMBL" id="GLD47266.1"/>
    </source>
</evidence>
<dbReference type="Pfam" id="PF08205">
    <property type="entry name" value="C2-set_2"/>
    <property type="match status" value="1"/>
</dbReference>
<organism evidence="13 14">
    <name type="scientific">Lates japonicus</name>
    <name type="common">Japanese lates</name>
    <dbReference type="NCBI Taxonomy" id="270547"/>
    <lineage>
        <taxon>Eukaryota</taxon>
        <taxon>Metazoa</taxon>
        <taxon>Chordata</taxon>
        <taxon>Craniata</taxon>
        <taxon>Vertebrata</taxon>
        <taxon>Euteleostomi</taxon>
        <taxon>Actinopterygii</taxon>
        <taxon>Neopterygii</taxon>
        <taxon>Teleostei</taxon>
        <taxon>Neoteleostei</taxon>
        <taxon>Acanthomorphata</taxon>
        <taxon>Carangaria</taxon>
        <taxon>Carangaria incertae sedis</taxon>
        <taxon>Centropomidae</taxon>
        <taxon>Lates</taxon>
    </lineage>
</organism>
<dbReference type="FunFam" id="3.30.420.40:FF:000028">
    <property type="entry name" value="heat shock 70 kDa protein-like"/>
    <property type="match status" value="1"/>
</dbReference>
<keyword evidence="5" id="KW-0067">ATP-binding</keyword>
<dbReference type="Proteomes" id="UP001279410">
    <property type="component" value="Unassembled WGS sequence"/>
</dbReference>
<dbReference type="AlphaFoldDB" id="A0AAD3QXH1"/>
<comment type="similarity">
    <text evidence="2">Belongs to the heat shock protein 70 family.</text>
</comment>
<evidence type="ECO:0000256" key="9">
    <source>
        <dbReference type="SAM" id="MobiDB-lite"/>
    </source>
</evidence>
<feature type="region of interest" description="Disordered" evidence="9">
    <location>
        <begin position="214"/>
        <end position="235"/>
    </location>
</feature>
<feature type="domain" description="Ig-like" evidence="12">
    <location>
        <begin position="14"/>
        <end position="111"/>
    </location>
</feature>
<dbReference type="SUPFAM" id="SSF48726">
    <property type="entry name" value="Immunoglobulin"/>
    <property type="match status" value="2"/>
</dbReference>
<protein>
    <submittedName>
        <fullName evidence="13">Cytotoxic and regulatory T-cell molecule isoform X1</fullName>
    </submittedName>
</protein>
<dbReference type="PANTHER" id="PTHR47118:SF1">
    <property type="entry name" value="CYTOTOXIC AND REGULATORY T-CELL MOLECULE"/>
    <property type="match status" value="1"/>
</dbReference>
<evidence type="ECO:0000256" key="8">
    <source>
        <dbReference type="ARBA" id="ARBA00023157"/>
    </source>
</evidence>
<proteinExistence type="inferred from homology"/>
<keyword evidence="3 10" id="KW-0812">Transmembrane</keyword>
<dbReference type="InterPro" id="IPR013162">
    <property type="entry name" value="CD80_C2-set"/>
</dbReference>
<dbReference type="PROSITE" id="PS50835">
    <property type="entry name" value="IG_LIKE"/>
    <property type="match status" value="1"/>
</dbReference>